<organism evidence="2 3">
    <name type="scientific">Candidatus Roizmanbacteria bacterium CG_4_8_14_3_um_filter_34_9</name>
    <dbReference type="NCBI Taxonomy" id="1974832"/>
    <lineage>
        <taxon>Bacteria</taxon>
        <taxon>Candidatus Roizmaniibacteriota</taxon>
    </lineage>
</organism>
<proteinExistence type="predicted"/>
<dbReference type="InterPro" id="IPR028909">
    <property type="entry name" value="bL21-like"/>
</dbReference>
<reference evidence="3" key="1">
    <citation type="submission" date="2017-09" db="EMBL/GenBank/DDBJ databases">
        <title>Depth-based differentiation of microbial function through sediment-hosted aquifers and enrichment of novel symbionts in the deep terrestrial subsurface.</title>
        <authorList>
            <person name="Probst A.J."/>
            <person name="Ladd B."/>
            <person name="Jarett J.K."/>
            <person name="Geller-Mcgrath D.E."/>
            <person name="Sieber C.M.K."/>
            <person name="Emerson J.B."/>
            <person name="Anantharaman K."/>
            <person name="Thomas B.C."/>
            <person name="Malmstrom R."/>
            <person name="Stieglmeier M."/>
            <person name="Klingl A."/>
            <person name="Woyke T."/>
            <person name="Ryan C.M."/>
            <person name="Banfield J.F."/>
        </authorList>
    </citation>
    <scope>NUCLEOTIDE SEQUENCE [LARGE SCALE GENOMIC DNA]</scope>
</reference>
<gene>
    <name evidence="2" type="ORF">CO005_03230</name>
</gene>
<sequence length="59" mass="6748">MYRVVKTGGKQFLVHEGMELTVDLMKVKKSDQVKFDCLLKFDDEGKTFELGAPLLKDKV</sequence>
<protein>
    <recommendedName>
        <fullName evidence="1">50S ribosomal protein L21</fullName>
    </recommendedName>
</protein>
<comment type="caution">
    <text evidence="2">The sequence shown here is derived from an EMBL/GenBank/DDBJ whole genome shotgun (WGS) entry which is preliminary data.</text>
</comment>
<dbReference type="SUPFAM" id="SSF141091">
    <property type="entry name" value="L21p-like"/>
    <property type="match status" value="1"/>
</dbReference>
<dbReference type="GO" id="GO:0005737">
    <property type="term" value="C:cytoplasm"/>
    <property type="evidence" value="ECO:0007669"/>
    <property type="project" value="UniProtKB-ARBA"/>
</dbReference>
<accession>A0A2M7IBS5</accession>
<dbReference type="Proteomes" id="UP000230822">
    <property type="component" value="Unassembled WGS sequence"/>
</dbReference>
<evidence type="ECO:0000256" key="1">
    <source>
        <dbReference type="ARBA" id="ARBA00035483"/>
    </source>
</evidence>
<name>A0A2M7IBS5_9BACT</name>
<keyword evidence="2" id="KW-0687">Ribonucleoprotein</keyword>
<evidence type="ECO:0000313" key="3">
    <source>
        <dbReference type="Proteomes" id="UP000230822"/>
    </source>
</evidence>
<dbReference type="AlphaFoldDB" id="A0A2M7IBS5"/>
<dbReference type="GO" id="GO:0005840">
    <property type="term" value="C:ribosome"/>
    <property type="evidence" value="ECO:0007669"/>
    <property type="project" value="UniProtKB-KW"/>
</dbReference>
<feature type="non-terminal residue" evidence="2">
    <location>
        <position position="59"/>
    </location>
</feature>
<keyword evidence="2" id="KW-0689">Ribosomal protein</keyword>
<evidence type="ECO:0000313" key="2">
    <source>
        <dbReference type="EMBL" id="PIW73105.1"/>
    </source>
</evidence>
<dbReference type="InterPro" id="IPR036164">
    <property type="entry name" value="bL21-like_sf"/>
</dbReference>
<dbReference type="Pfam" id="PF00829">
    <property type="entry name" value="Ribosomal_L21p"/>
    <property type="match status" value="1"/>
</dbReference>
<dbReference type="EMBL" id="PFGU01000086">
    <property type="protein sequence ID" value="PIW73105.1"/>
    <property type="molecule type" value="Genomic_DNA"/>
</dbReference>